<proteinExistence type="predicted"/>
<keyword evidence="1" id="KW-0812">Transmembrane</keyword>
<protein>
    <submittedName>
        <fullName evidence="2">Uncharacterized protein</fullName>
    </submittedName>
</protein>
<keyword evidence="1" id="KW-0472">Membrane</keyword>
<feature type="transmembrane region" description="Helical" evidence="1">
    <location>
        <begin position="20"/>
        <end position="38"/>
    </location>
</feature>
<accession>A0A919M1Y5</accession>
<evidence type="ECO:0000313" key="2">
    <source>
        <dbReference type="EMBL" id="GID62902.1"/>
    </source>
</evidence>
<dbReference type="EMBL" id="BOMH01000005">
    <property type="protein sequence ID" value="GID62902.1"/>
    <property type="molecule type" value="Genomic_DNA"/>
</dbReference>
<comment type="caution">
    <text evidence="2">The sequence shown here is derived from an EMBL/GenBank/DDBJ whole genome shotgun (WGS) entry which is preliminary data.</text>
</comment>
<dbReference type="Proteomes" id="UP000619479">
    <property type="component" value="Unassembled WGS sequence"/>
</dbReference>
<sequence length="128" mass="12567">MVTDAAPAPAVSGWVTLRRAATGAGLAIAATVLIGLAGRPVGDFVGVSVLIWSTCALYNGGDRHRRIACAAAAVTAAVVWLGTLPIPDAGLPGNVGGALLGALAASQVYAVITRVGLAAAGRAPDQAR</sequence>
<gene>
    <name evidence="2" type="ORF">Acy02nite_07830</name>
</gene>
<dbReference type="AlphaFoldDB" id="A0A919M1Y5"/>
<name>A0A919M1Y5_9ACTN</name>
<evidence type="ECO:0000313" key="3">
    <source>
        <dbReference type="Proteomes" id="UP000619479"/>
    </source>
</evidence>
<keyword evidence="1" id="KW-1133">Transmembrane helix</keyword>
<dbReference type="RefSeq" id="WP_203738381.1">
    <property type="nucleotide sequence ID" value="NZ_BAAAUC010000030.1"/>
</dbReference>
<evidence type="ECO:0000256" key="1">
    <source>
        <dbReference type="SAM" id="Phobius"/>
    </source>
</evidence>
<reference evidence="2" key="1">
    <citation type="submission" date="2021-01" db="EMBL/GenBank/DDBJ databases">
        <title>Whole genome shotgun sequence of Actinoplanes cyaneus NBRC 14990.</title>
        <authorList>
            <person name="Komaki H."/>
            <person name="Tamura T."/>
        </authorList>
    </citation>
    <scope>NUCLEOTIDE SEQUENCE</scope>
    <source>
        <strain evidence="2">NBRC 14990</strain>
    </source>
</reference>
<keyword evidence="3" id="KW-1185">Reference proteome</keyword>
<feature type="transmembrane region" description="Helical" evidence="1">
    <location>
        <begin position="98"/>
        <end position="120"/>
    </location>
</feature>
<organism evidence="2 3">
    <name type="scientific">Actinoplanes cyaneus</name>
    <dbReference type="NCBI Taxonomy" id="52696"/>
    <lineage>
        <taxon>Bacteria</taxon>
        <taxon>Bacillati</taxon>
        <taxon>Actinomycetota</taxon>
        <taxon>Actinomycetes</taxon>
        <taxon>Micromonosporales</taxon>
        <taxon>Micromonosporaceae</taxon>
        <taxon>Actinoplanes</taxon>
    </lineage>
</organism>
<feature type="transmembrane region" description="Helical" evidence="1">
    <location>
        <begin position="67"/>
        <end position="86"/>
    </location>
</feature>